<dbReference type="Pfam" id="PF22124">
    <property type="entry name" value="Glyco_hydro_95_cat"/>
    <property type="match status" value="1"/>
</dbReference>
<dbReference type="Proteomes" id="UP000187172">
    <property type="component" value="Unassembled WGS sequence"/>
</dbReference>
<feature type="domain" description="Alpha fucosidase A-like C-terminal" evidence="2">
    <location>
        <begin position="690"/>
        <end position="757"/>
    </location>
</feature>
<dbReference type="InterPro" id="IPR027414">
    <property type="entry name" value="GH95_N_dom"/>
</dbReference>
<dbReference type="InterPro" id="IPR008928">
    <property type="entry name" value="6-hairpin_glycosidase_sf"/>
</dbReference>
<dbReference type="InterPro" id="IPR016518">
    <property type="entry name" value="Alpha-L-fucosidase"/>
</dbReference>
<organism evidence="4 5">
    <name type="scientific">Paenibacillus rhizosphaerae</name>
    <dbReference type="NCBI Taxonomy" id="297318"/>
    <lineage>
        <taxon>Bacteria</taxon>
        <taxon>Bacillati</taxon>
        <taxon>Bacillota</taxon>
        <taxon>Bacilli</taxon>
        <taxon>Bacillales</taxon>
        <taxon>Paenibacillaceae</taxon>
        <taxon>Paenibacillus</taxon>
    </lineage>
</organism>
<dbReference type="PANTHER" id="PTHR31084">
    <property type="entry name" value="ALPHA-L-FUCOSIDASE 2"/>
    <property type="match status" value="1"/>
</dbReference>
<reference evidence="4 5" key="1">
    <citation type="submission" date="2016-11" db="EMBL/GenBank/DDBJ databases">
        <title>Paenibacillus species isolates.</title>
        <authorList>
            <person name="Beno S.M."/>
        </authorList>
    </citation>
    <scope>NUCLEOTIDE SEQUENCE [LARGE SCALE GENOMIC DNA]</scope>
    <source>
        <strain evidence="4 5">FSL R5-0378</strain>
    </source>
</reference>
<evidence type="ECO:0000313" key="4">
    <source>
        <dbReference type="EMBL" id="OMF48894.1"/>
    </source>
</evidence>
<evidence type="ECO:0000313" key="5">
    <source>
        <dbReference type="Proteomes" id="UP000187172"/>
    </source>
</evidence>
<evidence type="ECO:0000259" key="3">
    <source>
        <dbReference type="Pfam" id="PF22124"/>
    </source>
</evidence>
<sequence length="779" mass="86442">MNDLKLWYEGPAAGWAQGLPLGNGRMGGVIISAPHKEVWSLTEVTYWSGQAEPCHGRSNTKQDLERMRERFFAGDYAAGDKLAKEHLQPPKRNFGTNLSLCDIILEWPAAASEGGAEMRRELDLQQAEARSAGIMNGYRFERETFISHADDLMVSRLWTEDPAGLTFTLRLEGRTEEFSSEAREPDMLAFAGKAVETVHSDGTCGVSCSGAVRVQARGGSVLAPSGTIRVERAEEVWVYTAVHTDYRQQDDAWREAGFRQLEQALVKGYDRLKADHAADYRPLLERVRLDLGTSAAASLPTDERMRRFRAGQTDDPALFALFFQYGRYLMIAGSRQDSPLPLHLQGIWNDGEACRMGWSCDYHLDINTQMNYFPAEIANLGDSHEPLMRYVRELAQAGWSAARQYYGAEGWVAHVFSNVWGFCSPGWETSWGLNVTGGLWLATHMMEHYEYGIDDKFLAEEAYPVLKAAAAFFLDYMTVHPEFGWLVTGPSNSPENSFYPGSPEEGAQQLSMGPTMDQVLVRDLFTFCLNATRKLDVDAGLQRKWEHAISLLPPLQVGRRGQLQEWLKDYGEAQPEHRHLAHLFALYPGSQITPHHTPALAEAARVTLQNRMGRIDLEDVEFTAALFGLFFARLHDADRAEHHIAHLIGELCLDNMLTYSKSGIAGAETNIFVIDGNFGGTAAIAEMLLQSHAGEIHLLPALPDSWPDGEVRGLRAKGNMEVDLTWKHGKLVHARIQALSGGTVQVYCGDRSVTLNLTAGEVHTLDGALAANTAAGRTS</sequence>
<name>A0A1R1EAQ7_9BACL</name>
<dbReference type="STRING" id="297318.BK138_30420"/>
<dbReference type="AlphaFoldDB" id="A0A1R1EAQ7"/>
<accession>A0A1R1EAQ7</accession>
<dbReference type="Pfam" id="PF21307">
    <property type="entry name" value="Glyco_hydro_95_C"/>
    <property type="match status" value="1"/>
</dbReference>
<keyword evidence="5" id="KW-1185">Reference proteome</keyword>
<dbReference type="GO" id="GO:0005975">
    <property type="term" value="P:carbohydrate metabolic process"/>
    <property type="evidence" value="ECO:0007669"/>
    <property type="project" value="InterPro"/>
</dbReference>
<proteinExistence type="predicted"/>
<dbReference type="PANTHER" id="PTHR31084:SF0">
    <property type="entry name" value="ALPHA-L-FUCOSIDASE 2"/>
    <property type="match status" value="1"/>
</dbReference>
<comment type="caution">
    <text evidence="4">The sequence shown here is derived from an EMBL/GenBank/DDBJ whole genome shotgun (WGS) entry which is preliminary data.</text>
</comment>
<dbReference type="SUPFAM" id="SSF48208">
    <property type="entry name" value="Six-hairpin glycosidases"/>
    <property type="match status" value="1"/>
</dbReference>
<feature type="domain" description="Glycosyl hydrolase family 95 catalytic" evidence="3">
    <location>
        <begin position="268"/>
        <end position="688"/>
    </location>
</feature>
<evidence type="ECO:0000259" key="1">
    <source>
        <dbReference type="Pfam" id="PF14498"/>
    </source>
</evidence>
<dbReference type="GO" id="GO:0004560">
    <property type="term" value="F:alpha-L-fucosidase activity"/>
    <property type="evidence" value="ECO:0007669"/>
    <property type="project" value="InterPro"/>
</dbReference>
<protein>
    <submittedName>
        <fullName evidence="4">Alpha-L-fucosidase</fullName>
    </submittedName>
</protein>
<dbReference type="Gene3D" id="1.50.10.10">
    <property type="match status" value="1"/>
</dbReference>
<dbReference type="PIRSF" id="PIRSF007663">
    <property type="entry name" value="UCP007663"/>
    <property type="match status" value="1"/>
</dbReference>
<dbReference type="InterPro" id="IPR012341">
    <property type="entry name" value="6hp_glycosidase-like_sf"/>
</dbReference>
<feature type="domain" description="Glycosyl hydrolase family 95 N-terminal" evidence="1">
    <location>
        <begin position="6"/>
        <end position="248"/>
    </location>
</feature>
<dbReference type="InterPro" id="IPR049053">
    <property type="entry name" value="AFCA-like_C"/>
</dbReference>
<dbReference type="RefSeq" id="WP_076175558.1">
    <property type="nucleotide sequence ID" value="NZ_MRTP01000015.1"/>
</dbReference>
<dbReference type="InterPro" id="IPR054363">
    <property type="entry name" value="GH95_cat"/>
</dbReference>
<dbReference type="EMBL" id="MRTP01000015">
    <property type="protein sequence ID" value="OMF48894.1"/>
    <property type="molecule type" value="Genomic_DNA"/>
</dbReference>
<evidence type="ECO:0000259" key="2">
    <source>
        <dbReference type="Pfam" id="PF21307"/>
    </source>
</evidence>
<dbReference type="Pfam" id="PF14498">
    <property type="entry name" value="Glyco_hyd_65N_2"/>
    <property type="match status" value="1"/>
</dbReference>
<gene>
    <name evidence="4" type="ORF">BK138_30420</name>
</gene>